<organism evidence="13 14">
    <name type="scientific">Acorus calamus</name>
    <name type="common">Sweet flag</name>
    <dbReference type="NCBI Taxonomy" id="4465"/>
    <lineage>
        <taxon>Eukaryota</taxon>
        <taxon>Viridiplantae</taxon>
        <taxon>Streptophyta</taxon>
        <taxon>Embryophyta</taxon>
        <taxon>Tracheophyta</taxon>
        <taxon>Spermatophyta</taxon>
        <taxon>Magnoliopsida</taxon>
        <taxon>Liliopsida</taxon>
        <taxon>Acoraceae</taxon>
        <taxon>Acorus</taxon>
    </lineage>
</organism>
<dbReference type="GO" id="GO:0005634">
    <property type="term" value="C:nucleus"/>
    <property type="evidence" value="ECO:0007669"/>
    <property type="project" value="UniProtKB-SubCell"/>
</dbReference>
<dbReference type="InterPro" id="IPR036443">
    <property type="entry name" value="Znf_RanBP2_sf"/>
</dbReference>
<dbReference type="FunFam" id="3.30.730.10:FF:000001">
    <property type="entry name" value="Ethylene-responsive transcription factor 2"/>
    <property type="match status" value="1"/>
</dbReference>
<dbReference type="SMART" id="SM00547">
    <property type="entry name" value="ZnF_RBZ"/>
    <property type="match status" value="3"/>
</dbReference>
<feature type="compositionally biased region" description="Polar residues" evidence="11">
    <location>
        <begin position="669"/>
        <end position="679"/>
    </location>
</feature>
<feature type="region of interest" description="Disordered" evidence="11">
    <location>
        <begin position="167"/>
        <end position="215"/>
    </location>
</feature>
<evidence type="ECO:0000256" key="11">
    <source>
        <dbReference type="SAM" id="MobiDB-lite"/>
    </source>
</evidence>
<feature type="compositionally biased region" description="Low complexity" evidence="11">
    <location>
        <begin position="178"/>
        <end position="188"/>
    </location>
</feature>
<accession>A0AAV9C747</accession>
<dbReference type="InterPro" id="IPR001876">
    <property type="entry name" value="Znf_RanBP2"/>
</dbReference>
<gene>
    <name evidence="13" type="primary">ERF5</name>
    <name evidence="13" type="ORF">QJS10_CPB20g01394</name>
</gene>
<evidence type="ECO:0000256" key="1">
    <source>
        <dbReference type="ARBA" id="ARBA00004123"/>
    </source>
</evidence>
<sequence length="716" mass="79494">MDSSRFDFINHHLFADLDSPIPDLFDCLRFPSPKFADPIDLDHDFFVSMPPPVFEDKKPIPSPTRRPSLKIDLPQTRKVEWPVVAAAPPPEVEVCSAEERRHYRGVRQRPWGKFAAEIRDPKRKGSRAWLGTFDTAIEAARAYDRAAFRLRGSKAILNFPNDIGDSYSSSAPTPLPESSASVSSSTSSSRKRQRRSVEIVEEAESKPPVVKKERVEEVSGSNIPLVGPLTPSSWSGVWDSDMTGIFNVPLLSPLSPHPTSGYNLSKDRRWYSPVDIDLSKDRTLAMLEEKECSLQKKVSVEVERAKVFTKSKNKQAALECLKRKRYYESQIEHLESFQSRIHDKGRLVPCVSMINANNHTCLFVFRNYRIRKDQMVNRDSFGSKRSRNEANEDNGKHLERDLKWRTVKVEEFLHATTWFEVRAAAVEDVRPQGECGARVAKVRNLFELILNVMRPFDILIKCDVNGKRVFEPLADSYSKVPRKEGDWTCHKCGNVNFGFRTVCNRAKCAAPRPSASPRAGSTPIPGSYDRPPFFVGAPPPMPLGMGGGYGHPPSFPGMHYDYGQPGNPAGPYGLLSSYGPPGHIGALGYGPGMSMDGYGFGYRGSPLPVPGAWPGGDIPDNNASRKRRGGPDGLSEGDWVCPKCQNVNFAFRTTCNMKKCSAPKPLSGPNRSSSGSKDTGSGPEGSWTCNKCGNLNYPFRTVCNRKGCSNEKPLSS</sequence>
<dbReference type="Gene3D" id="1.10.287.1060">
    <property type="entry name" value="ESAT-6-like"/>
    <property type="match status" value="1"/>
</dbReference>
<evidence type="ECO:0000313" key="13">
    <source>
        <dbReference type="EMBL" id="KAK1284923.1"/>
    </source>
</evidence>
<dbReference type="GO" id="GO:0003700">
    <property type="term" value="F:DNA-binding transcription factor activity"/>
    <property type="evidence" value="ECO:0007669"/>
    <property type="project" value="InterPro"/>
</dbReference>
<name>A0AAV9C747_ACOCL</name>
<dbReference type="InterPro" id="IPR044808">
    <property type="entry name" value="ERF_plant"/>
</dbReference>
<dbReference type="PROSITE" id="PS51032">
    <property type="entry name" value="AP2_ERF"/>
    <property type="match status" value="1"/>
</dbReference>
<comment type="subcellular location">
    <subcellularLocation>
        <location evidence="1">Nucleus</location>
    </subcellularLocation>
</comment>
<dbReference type="Gene3D" id="3.30.730.10">
    <property type="entry name" value="AP2/ERF domain"/>
    <property type="match status" value="1"/>
</dbReference>
<dbReference type="InterPro" id="IPR016177">
    <property type="entry name" value="DNA-bd_dom_sf"/>
</dbReference>
<evidence type="ECO:0000256" key="9">
    <source>
        <dbReference type="ARBA" id="ARBA00023163"/>
    </source>
</evidence>
<proteinExistence type="predicted"/>
<evidence type="ECO:0000256" key="2">
    <source>
        <dbReference type="ARBA" id="ARBA00022723"/>
    </source>
</evidence>
<keyword evidence="10" id="KW-0539">Nucleus</keyword>
<evidence type="ECO:0000256" key="3">
    <source>
        <dbReference type="ARBA" id="ARBA00022745"/>
    </source>
</evidence>
<feature type="domain" description="AP2/ERF" evidence="12">
    <location>
        <begin position="102"/>
        <end position="160"/>
    </location>
</feature>
<dbReference type="InterPro" id="IPR001471">
    <property type="entry name" value="AP2/ERF_dom"/>
</dbReference>
<keyword evidence="14" id="KW-1185">Reference proteome</keyword>
<keyword evidence="6" id="KW-0805">Transcription regulation</keyword>
<keyword evidence="4" id="KW-0863">Zinc-finger</keyword>
<dbReference type="GO" id="GO:0009873">
    <property type="term" value="P:ethylene-activated signaling pathway"/>
    <property type="evidence" value="ECO:0007669"/>
    <property type="project" value="UniProtKB-KW"/>
</dbReference>
<keyword evidence="8" id="KW-0010">Activator</keyword>
<feature type="region of interest" description="Disordered" evidence="11">
    <location>
        <begin position="662"/>
        <end position="686"/>
    </location>
</feature>
<dbReference type="PANTHER" id="PTHR31190">
    <property type="entry name" value="DNA-BINDING DOMAIN"/>
    <property type="match status" value="1"/>
</dbReference>
<dbReference type="SUPFAM" id="SSF54171">
    <property type="entry name" value="DNA-binding domain"/>
    <property type="match status" value="1"/>
</dbReference>
<reference evidence="13" key="1">
    <citation type="journal article" date="2023" name="Nat. Commun.">
        <title>Diploid and tetraploid genomes of Acorus and the evolution of monocots.</title>
        <authorList>
            <person name="Ma L."/>
            <person name="Liu K.W."/>
            <person name="Li Z."/>
            <person name="Hsiao Y.Y."/>
            <person name="Qi Y."/>
            <person name="Fu T."/>
            <person name="Tang G.D."/>
            <person name="Zhang D."/>
            <person name="Sun W.H."/>
            <person name="Liu D.K."/>
            <person name="Li Y."/>
            <person name="Chen G.Z."/>
            <person name="Liu X.D."/>
            <person name="Liao X.Y."/>
            <person name="Jiang Y.T."/>
            <person name="Yu X."/>
            <person name="Hao Y."/>
            <person name="Huang J."/>
            <person name="Zhao X.W."/>
            <person name="Ke S."/>
            <person name="Chen Y.Y."/>
            <person name="Wu W.L."/>
            <person name="Hsu J.L."/>
            <person name="Lin Y.F."/>
            <person name="Huang M.D."/>
            <person name="Li C.Y."/>
            <person name="Huang L."/>
            <person name="Wang Z.W."/>
            <person name="Zhao X."/>
            <person name="Zhong W.Y."/>
            <person name="Peng D.H."/>
            <person name="Ahmad S."/>
            <person name="Lan S."/>
            <person name="Zhang J.S."/>
            <person name="Tsai W.C."/>
            <person name="Van de Peer Y."/>
            <person name="Liu Z.J."/>
        </authorList>
    </citation>
    <scope>NUCLEOTIDE SEQUENCE</scope>
    <source>
        <strain evidence="13">CP</strain>
    </source>
</reference>
<dbReference type="GO" id="GO:0006950">
    <property type="term" value="P:response to stress"/>
    <property type="evidence" value="ECO:0007669"/>
    <property type="project" value="UniProtKB-ARBA"/>
</dbReference>
<dbReference type="GO" id="GO:0007034">
    <property type="term" value="P:vacuolar transport"/>
    <property type="evidence" value="ECO:0007669"/>
    <property type="project" value="InterPro"/>
</dbReference>
<dbReference type="GO" id="GO:0000976">
    <property type="term" value="F:transcription cis-regulatory region binding"/>
    <property type="evidence" value="ECO:0007669"/>
    <property type="project" value="UniProtKB-ARBA"/>
</dbReference>
<evidence type="ECO:0000256" key="10">
    <source>
        <dbReference type="ARBA" id="ARBA00023242"/>
    </source>
</evidence>
<dbReference type="AlphaFoldDB" id="A0AAV9C747"/>
<comment type="caution">
    <text evidence="13">The sequence shown here is derived from an EMBL/GenBank/DDBJ whole genome shotgun (WGS) entry which is preliminary data.</text>
</comment>
<evidence type="ECO:0000256" key="7">
    <source>
        <dbReference type="ARBA" id="ARBA00023125"/>
    </source>
</evidence>
<dbReference type="InterPro" id="IPR005024">
    <property type="entry name" value="Snf7_fam"/>
</dbReference>
<dbReference type="Pfam" id="PF03357">
    <property type="entry name" value="Snf7"/>
    <property type="match status" value="1"/>
</dbReference>
<protein>
    <submittedName>
        <fullName evidence="13">Ethylene-responsive transcription factor 5</fullName>
    </submittedName>
</protein>
<dbReference type="SUPFAM" id="SSF90209">
    <property type="entry name" value="Ran binding protein zinc finger-like"/>
    <property type="match status" value="3"/>
</dbReference>
<evidence type="ECO:0000256" key="4">
    <source>
        <dbReference type="ARBA" id="ARBA00022771"/>
    </source>
</evidence>
<evidence type="ECO:0000313" key="14">
    <source>
        <dbReference type="Proteomes" id="UP001180020"/>
    </source>
</evidence>
<dbReference type="CDD" id="cd00018">
    <property type="entry name" value="AP2"/>
    <property type="match status" value="1"/>
</dbReference>
<evidence type="ECO:0000256" key="5">
    <source>
        <dbReference type="ARBA" id="ARBA00022833"/>
    </source>
</evidence>
<keyword evidence="5" id="KW-0862">Zinc</keyword>
<keyword evidence="7" id="KW-0238">DNA-binding</keyword>
<evidence type="ECO:0000259" key="12">
    <source>
        <dbReference type="PROSITE" id="PS51032"/>
    </source>
</evidence>
<keyword evidence="9" id="KW-0804">Transcription</keyword>
<dbReference type="PRINTS" id="PR00367">
    <property type="entry name" value="ETHRSPELEMNT"/>
</dbReference>
<feature type="region of interest" description="Disordered" evidence="11">
    <location>
        <begin position="611"/>
        <end position="635"/>
    </location>
</feature>
<evidence type="ECO:0000256" key="6">
    <source>
        <dbReference type="ARBA" id="ARBA00023015"/>
    </source>
</evidence>
<dbReference type="Proteomes" id="UP001180020">
    <property type="component" value="Unassembled WGS sequence"/>
</dbReference>
<reference evidence="13" key="2">
    <citation type="submission" date="2023-06" db="EMBL/GenBank/DDBJ databases">
        <authorList>
            <person name="Ma L."/>
            <person name="Liu K.-W."/>
            <person name="Li Z."/>
            <person name="Hsiao Y.-Y."/>
            <person name="Qi Y."/>
            <person name="Fu T."/>
            <person name="Tang G."/>
            <person name="Zhang D."/>
            <person name="Sun W.-H."/>
            <person name="Liu D.-K."/>
            <person name="Li Y."/>
            <person name="Chen G.-Z."/>
            <person name="Liu X.-D."/>
            <person name="Liao X.-Y."/>
            <person name="Jiang Y.-T."/>
            <person name="Yu X."/>
            <person name="Hao Y."/>
            <person name="Huang J."/>
            <person name="Zhao X.-W."/>
            <person name="Ke S."/>
            <person name="Chen Y.-Y."/>
            <person name="Wu W.-L."/>
            <person name="Hsu J.-L."/>
            <person name="Lin Y.-F."/>
            <person name="Huang M.-D."/>
            <person name="Li C.-Y."/>
            <person name="Huang L."/>
            <person name="Wang Z.-W."/>
            <person name="Zhao X."/>
            <person name="Zhong W.-Y."/>
            <person name="Peng D.-H."/>
            <person name="Ahmad S."/>
            <person name="Lan S."/>
            <person name="Zhang J.-S."/>
            <person name="Tsai W.-C."/>
            <person name="Van De Peer Y."/>
            <person name="Liu Z.-J."/>
        </authorList>
    </citation>
    <scope>NUCLEOTIDE SEQUENCE</scope>
    <source>
        <strain evidence="13">CP</strain>
        <tissue evidence="13">Leaves</tissue>
    </source>
</reference>
<dbReference type="PANTHER" id="PTHR31190:SF499">
    <property type="entry name" value="ETHYLENE-RESPONSIVE TRANSCRIPTION FACTOR ERF105"/>
    <property type="match status" value="1"/>
</dbReference>
<dbReference type="Gene3D" id="4.10.1060.10">
    <property type="entry name" value="Zinc finger, RanBP2-type"/>
    <property type="match status" value="3"/>
</dbReference>
<keyword evidence="3" id="KW-0936">Ethylene signaling pathway</keyword>
<dbReference type="SMART" id="SM00380">
    <property type="entry name" value="AP2"/>
    <property type="match status" value="1"/>
</dbReference>
<dbReference type="Pfam" id="PF00641">
    <property type="entry name" value="Zn_ribbon_RanBP"/>
    <property type="match status" value="3"/>
</dbReference>
<dbReference type="InterPro" id="IPR036955">
    <property type="entry name" value="AP2/ERF_dom_sf"/>
</dbReference>
<evidence type="ECO:0000256" key="8">
    <source>
        <dbReference type="ARBA" id="ARBA00023159"/>
    </source>
</evidence>
<dbReference type="EMBL" id="JAUJYO010000020">
    <property type="protein sequence ID" value="KAK1284923.1"/>
    <property type="molecule type" value="Genomic_DNA"/>
</dbReference>
<dbReference type="Pfam" id="PF00847">
    <property type="entry name" value="AP2"/>
    <property type="match status" value="1"/>
</dbReference>
<dbReference type="GO" id="GO:0008270">
    <property type="term" value="F:zinc ion binding"/>
    <property type="evidence" value="ECO:0007669"/>
    <property type="project" value="UniProtKB-KW"/>
</dbReference>
<keyword evidence="2" id="KW-0479">Metal-binding</keyword>